<keyword evidence="5" id="KW-0677">Repeat</keyword>
<protein>
    <recommendedName>
        <fullName evidence="11">Cardiolipin synthase A</fullName>
        <shortName evidence="11">CL synthase</shortName>
        <ecNumber evidence="11">2.7.8.-</ecNumber>
    </recommendedName>
</protein>
<dbReference type="InterPro" id="IPR030840">
    <property type="entry name" value="CL_synthase_A"/>
</dbReference>
<dbReference type="CDD" id="cd09158">
    <property type="entry name" value="PLDc_EcCLS_like_2"/>
    <property type="match status" value="1"/>
</dbReference>
<dbReference type="CDD" id="cd09152">
    <property type="entry name" value="PLDc_EcCLS_like_1"/>
    <property type="match status" value="1"/>
</dbReference>
<evidence type="ECO:0000313" key="14">
    <source>
        <dbReference type="Proteomes" id="UP000774958"/>
    </source>
</evidence>
<dbReference type="InterPro" id="IPR025202">
    <property type="entry name" value="PLD-like_dom"/>
</dbReference>
<dbReference type="EMBL" id="JAIRBT010000003">
    <property type="protein sequence ID" value="MBZ6065251.1"/>
    <property type="molecule type" value="Genomic_DNA"/>
</dbReference>
<keyword evidence="8 11" id="KW-0472">Membrane</keyword>
<comment type="function">
    <text evidence="11">Catalyzes the reversible phosphatidyl group transfer from one phosphatidylglycerol molecule to another to form cardiolipin (CL) (diphosphatidylglycerol) and glycerol.</text>
</comment>
<dbReference type="EC" id="2.7.8.-" evidence="11"/>
<evidence type="ECO:0000256" key="9">
    <source>
        <dbReference type="ARBA" id="ARBA00023209"/>
    </source>
</evidence>
<feature type="transmembrane region" description="Helical" evidence="11">
    <location>
        <begin position="12"/>
        <end position="34"/>
    </location>
</feature>
<comment type="similarity">
    <text evidence="11">Belongs to the phospholipase D family. Cardiolipin synthase subfamily. ClsA sub-subfamily.</text>
</comment>
<feature type="active site" evidence="11">
    <location>
        <position position="235"/>
    </location>
</feature>
<feature type="active site" evidence="11">
    <location>
        <position position="418"/>
    </location>
</feature>
<dbReference type="PANTHER" id="PTHR21248:SF22">
    <property type="entry name" value="PHOSPHOLIPASE D"/>
    <property type="match status" value="1"/>
</dbReference>
<dbReference type="SMART" id="SM00155">
    <property type="entry name" value="PLDc"/>
    <property type="match status" value="2"/>
</dbReference>
<dbReference type="Pfam" id="PF13091">
    <property type="entry name" value="PLDc_2"/>
    <property type="match status" value="2"/>
</dbReference>
<evidence type="ECO:0000256" key="11">
    <source>
        <dbReference type="HAMAP-Rule" id="MF_00190"/>
    </source>
</evidence>
<feature type="active site" evidence="11">
    <location>
        <position position="413"/>
    </location>
</feature>
<reference evidence="13 14" key="1">
    <citation type="submission" date="2021-09" db="EMBL/GenBank/DDBJ databases">
        <title>Aeromonas schubertii isolated from Asian sea bass.</title>
        <authorList>
            <person name="Pinpimai K."/>
        </authorList>
    </citation>
    <scope>NUCLEOTIDE SEQUENCE [LARGE SCALE GENOMIC DNA]</scope>
    <source>
        <strain evidence="13 14">CHULA2021a</strain>
    </source>
</reference>
<keyword evidence="10 11" id="KW-1208">Phospholipid metabolism</keyword>
<comment type="caution">
    <text evidence="13">The sequence shown here is derived from an EMBL/GenBank/DDBJ whole genome shotgun (WGS) entry which is preliminary data.</text>
</comment>
<dbReference type="HAMAP" id="MF_00190">
    <property type="entry name" value="Cardiolipin_synth_ClsA"/>
    <property type="match status" value="1"/>
</dbReference>
<sequence>MFNGVEKELHDLVTHFLGLLLLLFHTVIVAGVSLRVIFKRRPIGVSLAWLSLIYAIPFAGVGFYILFGEIRLGRRRGERAKTMYTPYAVWIRQLAGRFPQYRCQVGDKAAPLHDLVQGRLGMPMLSGNRMTLLDHPERILGEIAGDIRQSTLSCYLEFYIWHPGGWADEVGEALIEASRRGVDCRVLLDSVGSKAFFRSPWPGRFREAGVRLIEVLPVGAWRIPFQRQDLRMHRKLVVIDDKVGYTGSMNMVDPRFFKQDAGVGQWVDIMLRVQGPMVPLMWSLFVWDWEMESGERLLDSLQHQPEAWPLINVRTQLIPSGPFEGGDCIQQILLLSIYQARERIMLTTPYFVPDDPLAAALRSAADRGVQVQLILPHRNDSRLAHHAGNAFLEELLESGVEIYRYDAGLLHTKSVLVDGDFALVGTVNLDRRSLWLNFEMTLLVDNPAFVGQLRQLVEGYMEKASPMNLAQWRRRSWYRRMMENLCYLFSPLL</sequence>
<gene>
    <name evidence="13" type="primary">cls</name>
    <name evidence="11" type="synonym">clsA</name>
    <name evidence="13" type="ORF">LA374_03360</name>
</gene>
<keyword evidence="6 11" id="KW-1133">Transmembrane helix</keyword>
<keyword evidence="3 11" id="KW-0808">Transferase</keyword>
<name>A0ABS7V849_9GAMM</name>
<dbReference type="InterPro" id="IPR022924">
    <property type="entry name" value="Cardiolipin_synthase"/>
</dbReference>
<evidence type="ECO:0000256" key="6">
    <source>
        <dbReference type="ARBA" id="ARBA00022989"/>
    </source>
</evidence>
<evidence type="ECO:0000256" key="5">
    <source>
        <dbReference type="ARBA" id="ARBA00022737"/>
    </source>
</evidence>
<proteinExistence type="inferred from homology"/>
<feature type="transmembrane region" description="Helical" evidence="11">
    <location>
        <begin position="46"/>
        <end position="67"/>
    </location>
</feature>
<keyword evidence="1 11" id="KW-1003">Cell membrane</keyword>
<feature type="active site" evidence="11">
    <location>
        <position position="411"/>
    </location>
</feature>
<evidence type="ECO:0000256" key="7">
    <source>
        <dbReference type="ARBA" id="ARBA00023098"/>
    </source>
</evidence>
<keyword evidence="2 11" id="KW-0444">Lipid biosynthesis</keyword>
<keyword evidence="7 11" id="KW-0443">Lipid metabolism</keyword>
<evidence type="ECO:0000256" key="10">
    <source>
        <dbReference type="ARBA" id="ARBA00023264"/>
    </source>
</evidence>
<evidence type="ECO:0000259" key="12">
    <source>
        <dbReference type="PROSITE" id="PS50035"/>
    </source>
</evidence>
<evidence type="ECO:0000256" key="1">
    <source>
        <dbReference type="ARBA" id="ARBA00022475"/>
    </source>
</evidence>
<dbReference type="NCBIfam" id="TIGR04265">
    <property type="entry name" value="bac_cardiolipin"/>
    <property type="match status" value="1"/>
</dbReference>
<dbReference type="SUPFAM" id="SSF56024">
    <property type="entry name" value="Phospholipase D/nuclease"/>
    <property type="match status" value="2"/>
</dbReference>
<evidence type="ECO:0000256" key="4">
    <source>
        <dbReference type="ARBA" id="ARBA00022692"/>
    </source>
</evidence>
<keyword evidence="9 11" id="KW-0594">Phospholipid biosynthesis</keyword>
<dbReference type="RefSeq" id="WP_050664586.1">
    <property type="nucleotide sequence ID" value="NZ_CDDB01000001.1"/>
</dbReference>
<keyword evidence="4 11" id="KW-0812">Transmembrane</keyword>
<evidence type="ECO:0000256" key="2">
    <source>
        <dbReference type="ARBA" id="ARBA00022516"/>
    </source>
</evidence>
<dbReference type="Proteomes" id="UP000774958">
    <property type="component" value="Unassembled WGS sequence"/>
</dbReference>
<evidence type="ECO:0000256" key="3">
    <source>
        <dbReference type="ARBA" id="ARBA00022679"/>
    </source>
</evidence>
<evidence type="ECO:0000256" key="8">
    <source>
        <dbReference type="ARBA" id="ARBA00023136"/>
    </source>
</evidence>
<feature type="domain" description="PLD phosphodiesterase" evidence="12">
    <location>
        <begin position="406"/>
        <end position="433"/>
    </location>
</feature>
<evidence type="ECO:0000313" key="13">
    <source>
        <dbReference type="EMBL" id="MBZ6065251.1"/>
    </source>
</evidence>
<organism evidence="13 14">
    <name type="scientific">Aeromonas schubertii</name>
    <dbReference type="NCBI Taxonomy" id="652"/>
    <lineage>
        <taxon>Bacteria</taxon>
        <taxon>Pseudomonadati</taxon>
        <taxon>Pseudomonadota</taxon>
        <taxon>Gammaproteobacteria</taxon>
        <taxon>Aeromonadales</taxon>
        <taxon>Aeromonadaceae</taxon>
        <taxon>Aeromonas</taxon>
    </lineage>
</organism>
<comment type="catalytic activity">
    <reaction evidence="11">
        <text>2 a 1,2-diacyl-sn-glycero-3-phospho-(1'-sn-glycerol) = a cardiolipin + glycerol</text>
        <dbReference type="Rhea" id="RHEA:31451"/>
        <dbReference type="ChEBI" id="CHEBI:17754"/>
        <dbReference type="ChEBI" id="CHEBI:62237"/>
        <dbReference type="ChEBI" id="CHEBI:64716"/>
    </reaction>
</comment>
<dbReference type="PANTHER" id="PTHR21248">
    <property type="entry name" value="CARDIOLIPIN SYNTHASE"/>
    <property type="match status" value="1"/>
</dbReference>
<accession>A0ABS7V849</accession>
<dbReference type="InterPro" id="IPR001736">
    <property type="entry name" value="PLipase_D/transphosphatidylase"/>
</dbReference>
<feature type="domain" description="PLD phosphodiesterase" evidence="12">
    <location>
        <begin position="228"/>
        <end position="255"/>
    </location>
</feature>
<feature type="active site" evidence="11">
    <location>
        <position position="240"/>
    </location>
</feature>
<dbReference type="PROSITE" id="PS50035">
    <property type="entry name" value="PLD"/>
    <property type="match status" value="2"/>
</dbReference>
<dbReference type="Gene3D" id="3.30.870.10">
    <property type="entry name" value="Endonuclease Chain A"/>
    <property type="match status" value="2"/>
</dbReference>
<comment type="subcellular location">
    <subcellularLocation>
        <location evidence="11">Cell membrane</location>
        <topology evidence="11">Multi-pass membrane protein</topology>
    </subcellularLocation>
</comment>
<feature type="active site" evidence="11">
    <location>
        <position position="233"/>
    </location>
</feature>
<keyword evidence="14" id="KW-1185">Reference proteome</keyword>